<dbReference type="eggNOG" id="COG3111">
    <property type="taxonomic scope" value="Bacteria"/>
</dbReference>
<dbReference type="Pfam" id="PF04076">
    <property type="entry name" value="BOF"/>
    <property type="match status" value="1"/>
</dbReference>
<comment type="caution">
    <text evidence="3">The sequence shown here is derived from an EMBL/GenBank/DDBJ whole genome shotgun (WGS) entry which is preliminary data.</text>
</comment>
<dbReference type="PANTHER" id="PTHR36571:SF1">
    <property type="entry name" value="PROTEIN YGIW"/>
    <property type="match status" value="1"/>
</dbReference>
<feature type="signal peptide" evidence="2">
    <location>
        <begin position="1"/>
        <end position="30"/>
    </location>
</feature>
<dbReference type="NCBIfam" id="NF033674">
    <property type="entry name" value="stress_OB_fold"/>
    <property type="match status" value="1"/>
</dbReference>
<dbReference type="Gene3D" id="2.40.50.200">
    <property type="entry name" value="Bacterial OB-fold"/>
    <property type="match status" value="1"/>
</dbReference>
<keyword evidence="4" id="KW-1185">Reference proteome</keyword>
<evidence type="ECO:0000313" key="3">
    <source>
        <dbReference type="EMBL" id="KEI69909.1"/>
    </source>
</evidence>
<name>A0A081K6Y3_9GAMM</name>
<dbReference type="SUPFAM" id="SSF101756">
    <property type="entry name" value="Hypothetical protein YgiW"/>
    <property type="match status" value="1"/>
</dbReference>
<dbReference type="PANTHER" id="PTHR36571">
    <property type="entry name" value="PROTEIN YGIW"/>
    <property type="match status" value="1"/>
</dbReference>
<protein>
    <submittedName>
        <fullName evidence="3">Uncharacterized protein</fullName>
    </submittedName>
</protein>
<evidence type="ECO:0000256" key="1">
    <source>
        <dbReference type="ARBA" id="ARBA00022729"/>
    </source>
</evidence>
<sequence length="127" mass="13912">MQAHNVFMKLKAAQWFAVALFATSVLMVEAAYTGPGSNVGSTTVSAILKQPQDDMRVVLKGKLVRKVKHETYMFSDGTGEILADIDDKDFPAQPVDAKTKVEIMGEVDVDRRSGVEIDVKSLRIIGQ</sequence>
<reference evidence="3 4" key="1">
    <citation type="submission" date="2014-06" db="EMBL/GenBank/DDBJ databases">
        <title>Whole Genome Sequences of Three Symbiotic Endozoicomonas Bacteria.</title>
        <authorList>
            <person name="Neave M.J."/>
            <person name="Apprill A."/>
            <person name="Voolstra C.R."/>
        </authorList>
    </citation>
    <scope>NUCLEOTIDE SEQUENCE [LARGE SCALE GENOMIC DNA]</scope>
    <source>
        <strain evidence="3 4">DSM 22380</strain>
    </source>
</reference>
<evidence type="ECO:0000313" key="4">
    <source>
        <dbReference type="Proteomes" id="UP000027997"/>
    </source>
</evidence>
<dbReference type="InterPro" id="IPR036700">
    <property type="entry name" value="BOBF_sf"/>
</dbReference>
<dbReference type="EMBL" id="JOJP01000001">
    <property type="protein sequence ID" value="KEI69909.1"/>
    <property type="molecule type" value="Genomic_DNA"/>
</dbReference>
<dbReference type="RefSeq" id="WP_020584601.1">
    <property type="nucleotide sequence ID" value="NZ_JOJP01000001.1"/>
</dbReference>
<dbReference type="Proteomes" id="UP000027997">
    <property type="component" value="Unassembled WGS sequence"/>
</dbReference>
<gene>
    <name evidence="3" type="ORF">GV64_03370</name>
</gene>
<feature type="chain" id="PRO_5001758768" evidence="2">
    <location>
        <begin position="31"/>
        <end position="127"/>
    </location>
</feature>
<accession>A0A081K6Y3</accession>
<dbReference type="STRING" id="305900.GV64_03370"/>
<evidence type="ECO:0000256" key="2">
    <source>
        <dbReference type="SAM" id="SignalP"/>
    </source>
</evidence>
<dbReference type="AlphaFoldDB" id="A0A081K6Y3"/>
<keyword evidence="1 2" id="KW-0732">Signal</keyword>
<organism evidence="3 4">
    <name type="scientific">Endozoicomonas elysicola</name>
    <dbReference type="NCBI Taxonomy" id="305900"/>
    <lineage>
        <taxon>Bacteria</taxon>
        <taxon>Pseudomonadati</taxon>
        <taxon>Pseudomonadota</taxon>
        <taxon>Gammaproteobacteria</taxon>
        <taxon>Oceanospirillales</taxon>
        <taxon>Endozoicomonadaceae</taxon>
        <taxon>Endozoicomonas</taxon>
    </lineage>
</organism>
<dbReference type="InterPro" id="IPR005220">
    <property type="entry name" value="CarO-like"/>
</dbReference>
<proteinExistence type="predicted"/>